<protein>
    <recommendedName>
        <fullName evidence="4">TonB-dependent receptor plug domain-containing protein</fullName>
    </recommendedName>
</protein>
<dbReference type="GO" id="GO:0015344">
    <property type="term" value="F:siderophore uptake transmembrane transporter activity"/>
    <property type="evidence" value="ECO:0007669"/>
    <property type="project" value="TreeGrafter"/>
</dbReference>
<dbReference type="SUPFAM" id="SSF56935">
    <property type="entry name" value="Porins"/>
    <property type="match status" value="2"/>
</dbReference>
<evidence type="ECO:0000313" key="6">
    <source>
        <dbReference type="Proteomes" id="UP000240912"/>
    </source>
</evidence>
<dbReference type="PANTHER" id="PTHR30069">
    <property type="entry name" value="TONB-DEPENDENT OUTER MEMBRANE RECEPTOR"/>
    <property type="match status" value="1"/>
</dbReference>
<dbReference type="NCBIfam" id="TIGR04057">
    <property type="entry name" value="SusC_RagA_signa"/>
    <property type="match status" value="1"/>
</dbReference>
<evidence type="ECO:0000313" key="5">
    <source>
        <dbReference type="EMBL" id="PST84834.1"/>
    </source>
</evidence>
<comment type="caution">
    <text evidence="5">The sequence shown here is derived from an EMBL/GenBank/DDBJ whole genome shotgun (WGS) entry which is preliminary data.</text>
</comment>
<dbReference type="EMBL" id="PYLS01000001">
    <property type="protein sequence ID" value="PST84834.1"/>
    <property type="molecule type" value="Genomic_DNA"/>
</dbReference>
<dbReference type="PANTHER" id="PTHR30069:SF29">
    <property type="entry name" value="HEMOGLOBIN AND HEMOGLOBIN-HAPTOGLOBIN-BINDING PROTEIN 1-RELATED"/>
    <property type="match status" value="1"/>
</dbReference>
<keyword evidence="2" id="KW-1134">Transmembrane beta strand</keyword>
<reference evidence="5 6" key="1">
    <citation type="submission" date="2018-03" db="EMBL/GenBank/DDBJ databases">
        <authorList>
            <person name="Keele B.F."/>
        </authorList>
    </citation>
    <scope>NUCLEOTIDE SEQUENCE [LARGE SCALE GENOMIC DNA]</scope>
    <source>
        <strain evidence="5 6">YL28-9</strain>
    </source>
</reference>
<dbReference type="PROSITE" id="PS52016">
    <property type="entry name" value="TONB_DEPENDENT_REC_3"/>
    <property type="match status" value="1"/>
</dbReference>
<dbReference type="Gene3D" id="2.170.130.10">
    <property type="entry name" value="TonB-dependent receptor, plug domain"/>
    <property type="match status" value="2"/>
</dbReference>
<keyword evidence="2" id="KW-0813">Transport</keyword>
<dbReference type="Proteomes" id="UP000240912">
    <property type="component" value="Unassembled WGS sequence"/>
</dbReference>
<proteinExistence type="inferred from homology"/>
<dbReference type="AlphaFoldDB" id="A0A2T3HQU9"/>
<organism evidence="5 6">
    <name type="scientific">Pedobacter yulinensis</name>
    <dbReference type="NCBI Taxonomy" id="2126353"/>
    <lineage>
        <taxon>Bacteria</taxon>
        <taxon>Pseudomonadati</taxon>
        <taxon>Bacteroidota</taxon>
        <taxon>Sphingobacteriia</taxon>
        <taxon>Sphingobacteriales</taxon>
        <taxon>Sphingobacteriaceae</taxon>
        <taxon>Pedobacter</taxon>
    </lineage>
</organism>
<dbReference type="InterPro" id="IPR023997">
    <property type="entry name" value="TonB-dep_OMP_SusC/RagA_CS"/>
</dbReference>
<feature type="signal peptide" evidence="3">
    <location>
        <begin position="1"/>
        <end position="23"/>
    </location>
</feature>
<keyword evidence="2" id="KW-0472">Membrane</keyword>
<dbReference type="GO" id="GO:0009279">
    <property type="term" value="C:cell outer membrane"/>
    <property type="evidence" value="ECO:0007669"/>
    <property type="project" value="UniProtKB-SubCell"/>
</dbReference>
<gene>
    <name evidence="5" type="ORF">C7T94_01535</name>
</gene>
<evidence type="ECO:0000259" key="4">
    <source>
        <dbReference type="Pfam" id="PF07715"/>
    </source>
</evidence>
<keyword evidence="2" id="KW-0998">Cell outer membrane</keyword>
<name>A0A2T3HQU9_9SPHI</name>
<feature type="domain" description="TonB-dependent receptor plug" evidence="4">
    <location>
        <begin position="138"/>
        <end position="200"/>
    </location>
</feature>
<keyword evidence="1 3" id="KW-0732">Signal</keyword>
<dbReference type="InterPro" id="IPR012910">
    <property type="entry name" value="Plug_dom"/>
</dbReference>
<dbReference type="InterPro" id="IPR037066">
    <property type="entry name" value="Plug_dom_sf"/>
</dbReference>
<dbReference type="InterPro" id="IPR039426">
    <property type="entry name" value="TonB-dep_rcpt-like"/>
</dbReference>
<comment type="similarity">
    <text evidence="2">Belongs to the TonB-dependent receptor family.</text>
</comment>
<dbReference type="GO" id="GO:0044718">
    <property type="term" value="P:siderophore transmembrane transport"/>
    <property type="evidence" value="ECO:0007669"/>
    <property type="project" value="TreeGrafter"/>
</dbReference>
<dbReference type="RefSeq" id="WP_107212989.1">
    <property type="nucleotide sequence ID" value="NZ_KZ686268.1"/>
</dbReference>
<dbReference type="OrthoDB" id="7432683at2"/>
<evidence type="ECO:0000256" key="1">
    <source>
        <dbReference type="ARBA" id="ARBA00022729"/>
    </source>
</evidence>
<keyword evidence="6" id="KW-1185">Reference proteome</keyword>
<keyword evidence="2" id="KW-0812">Transmembrane</keyword>
<accession>A0A2T3HQU9</accession>
<evidence type="ECO:0000256" key="3">
    <source>
        <dbReference type="SAM" id="SignalP"/>
    </source>
</evidence>
<dbReference type="Pfam" id="PF07715">
    <property type="entry name" value="Plug"/>
    <property type="match status" value="1"/>
</dbReference>
<sequence>MMKSTYLRILLIACLSAGGLSVAAQEQPAAKGLTFIKSRTGTDSALIVLNGVILTPEQKRSWTMEMPPGDIRDVSVLHSQSAIALFGRAATRGAIVVRTGSGQDSDAARDLQVRMDALNNLLRKDKDEHAPAAASIRVMNGLQGGPAVQKPLIVVDGVEAVSIDGADAMKAIAPDQIKSITVLKDTASTSMYGAKGVNGVILVTTKKAEKNTTETGQKKAAPAH</sequence>
<evidence type="ECO:0000256" key="2">
    <source>
        <dbReference type="PROSITE-ProRule" id="PRU01360"/>
    </source>
</evidence>
<feature type="chain" id="PRO_5015585304" description="TonB-dependent receptor plug domain-containing protein" evidence="3">
    <location>
        <begin position="24"/>
        <end position="224"/>
    </location>
</feature>
<comment type="subcellular location">
    <subcellularLocation>
        <location evidence="2">Cell outer membrane</location>
        <topology evidence="2">Multi-pass membrane protein</topology>
    </subcellularLocation>
</comment>